<organism evidence="2 3">
    <name type="scientific">Algibacter agarivorans</name>
    <dbReference type="NCBI Taxonomy" id="1109741"/>
    <lineage>
        <taxon>Bacteria</taxon>
        <taxon>Pseudomonadati</taxon>
        <taxon>Bacteroidota</taxon>
        <taxon>Flavobacteriia</taxon>
        <taxon>Flavobacteriales</taxon>
        <taxon>Flavobacteriaceae</taxon>
        <taxon>Algibacter</taxon>
    </lineage>
</organism>
<proteinExistence type="predicted"/>
<dbReference type="InterPro" id="IPR006121">
    <property type="entry name" value="HMA_dom"/>
</dbReference>
<reference evidence="3" key="1">
    <citation type="journal article" date="2019" name="Int. J. Syst. Evol. Microbiol.">
        <title>The Global Catalogue of Microorganisms (GCM) 10K type strain sequencing project: providing services to taxonomists for standard genome sequencing and annotation.</title>
        <authorList>
            <consortium name="The Broad Institute Genomics Platform"/>
            <consortium name="The Broad Institute Genome Sequencing Center for Infectious Disease"/>
            <person name="Wu L."/>
            <person name="Ma J."/>
        </authorList>
    </citation>
    <scope>NUCLEOTIDE SEQUENCE [LARGE SCALE GENOMIC DNA]</scope>
    <source>
        <strain evidence="3">JCM 18285</strain>
    </source>
</reference>
<dbReference type="EMBL" id="BAABJJ010000013">
    <property type="protein sequence ID" value="GAA4941225.1"/>
    <property type="molecule type" value="Genomic_DNA"/>
</dbReference>
<evidence type="ECO:0000313" key="3">
    <source>
        <dbReference type="Proteomes" id="UP001501302"/>
    </source>
</evidence>
<comment type="caution">
    <text evidence="2">The sequence shown here is derived from an EMBL/GenBank/DDBJ whole genome shotgun (WGS) entry which is preliminary data.</text>
</comment>
<gene>
    <name evidence="2" type="ORF">GCM10023314_12790</name>
</gene>
<feature type="domain" description="HMA" evidence="1">
    <location>
        <begin position="5"/>
        <end position="63"/>
    </location>
</feature>
<name>A0ABP9GJ73_9FLAO</name>
<evidence type="ECO:0000313" key="2">
    <source>
        <dbReference type="EMBL" id="GAA4941225.1"/>
    </source>
</evidence>
<accession>A0ABP9GJ73</accession>
<dbReference type="InterPro" id="IPR036163">
    <property type="entry name" value="HMA_dom_sf"/>
</dbReference>
<dbReference type="Gene3D" id="3.30.70.100">
    <property type="match status" value="1"/>
</dbReference>
<dbReference type="Pfam" id="PF00403">
    <property type="entry name" value="HMA"/>
    <property type="match status" value="1"/>
</dbReference>
<evidence type="ECO:0000259" key="1">
    <source>
        <dbReference type="Pfam" id="PF00403"/>
    </source>
</evidence>
<dbReference type="Proteomes" id="UP001501302">
    <property type="component" value="Unassembled WGS sequence"/>
</dbReference>
<sequence length="89" mass="10124">MKTTLYLQNLKCGTCETTLINRLSALKSNSNISIKFQYATITFEHENKADVEEVKQILSNIGYSPFDKKNDLGEKTKSYVSCKIGRIKK</sequence>
<dbReference type="RefSeq" id="WP_345190899.1">
    <property type="nucleotide sequence ID" value="NZ_BAABJJ010000013.1"/>
</dbReference>
<dbReference type="SUPFAM" id="SSF55008">
    <property type="entry name" value="HMA, heavy metal-associated domain"/>
    <property type="match status" value="1"/>
</dbReference>
<keyword evidence="3" id="KW-1185">Reference proteome</keyword>
<protein>
    <recommendedName>
        <fullName evidence="1">HMA domain-containing protein</fullName>
    </recommendedName>
</protein>